<keyword evidence="3" id="KW-1185">Reference proteome</keyword>
<reference evidence="2" key="1">
    <citation type="submission" date="2019-06" db="EMBL/GenBank/DDBJ databases">
        <authorList>
            <person name="Zheng W."/>
        </authorList>
    </citation>
    <scope>NUCLEOTIDE SEQUENCE</scope>
    <source>
        <strain evidence="2">QDHG01</strain>
    </source>
</reference>
<sequence length="195" mass="22081">MPSQRRQELINEVNSKQRSANDLPPVQLLNQNRTRQQDINNALANAQSYHGSYESGPNQGEAYQGEENEIQRHYDDIMHKMEQQKLQQQQFNGQQYQRPAGKIAQQVQRNNSKDNNSIQSPSGREANKSSLIGYGQQTILSPHGSSNSPILLQGTNLKGSMPSKRALDEQKFLMHYQKPMADKTVEQGSYLIAKT</sequence>
<accession>A0A8J8N9H4</accession>
<dbReference type="AlphaFoldDB" id="A0A8J8N9H4"/>
<dbReference type="Proteomes" id="UP000785679">
    <property type="component" value="Unassembled WGS sequence"/>
</dbReference>
<proteinExistence type="predicted"/>
<comment type="caution">
    <text evidence="2">The sequence shown here is derived from an EMBL/GenBank/DDBJ whole genome shotgun (WGS) entry which is preliminary data.</text>
</comment>
<evidence type="ECO:0000256" key="1">
    <source>
        <dbReference type="SAM" id="MobiDB-lite"/>
    </source>
</evidence>
<feature type="compositionally biased region" description="Polar residues" evidence="1">
    <location>
        <begin position="105"/>
        <end position="122"/>
    </location>
</feature>
<dbReference type="EMBL" id="RRYP01032322">
    <property type="protein sequence ID" value="TNV70827.1"/>
    <property type="molecule type" value="Genomic_DNA"/>
</dbReference>
<evidence type="ECO:0000313" key="2">
    <source>
        <dbReference type="EMBL" id="TNV70827.1"/>
    </source>
</evidence>
<organism evidence="2 3">
    <name type="scientific">Halteria grandinella</name>
    <dbReference type="NCBI Taxonomy" id="5974"/>
    <lineage>
        <taxon>Eukaryota</taxon>
        <taxon>Sar</taxon>
        <taxon>Alveolata</taxon>
        <taxon>Ciliophora</taxon>
        <taxon>Intramacronucleata</taxon>
        <taxon>Spirotrichea</taxon>
        <taxon>Stichotrichia</taxon>
        <taxon>Sporadotrichida</taxon>
        <taxon>Halteriidae</taxon>
        <taxon>Halteria</taxon>
    </lineage>
</organism>
<evidence type="ECO:0000313" key="3">
    <source>
        <dbReference type="Proteomes" id="UP000785679"/>
    </source>
</evidence>
<protein>
    <submittedName>
        <fullName evidence="2">Uncharacterized protein</fullName>
    </submittedName>
</protein>
<feature type="compositionally biased region" description="Low complexity" evidence="1">
    <location>
        <begin position="87"/>
        <end position="97"/>
    </location>
</feature>
<name>A0A8J8N9H4_HALGN</name>
<gene>
    <name evidence="2" type="ORF">FGO68_gene5306</name>
</gene>
<feature type="region of interest" description="Disordered" evidence="1">
    <location>
        <begin position="1"/>
        <end position="35"/>
    </location>
</feature>
<feature type="region of interest" description="Disordered" evidence="1">
    <location>
        <begin position="87"/>
        <end position="128"/>
    </location>
</feature>